<evidence type="ECO:0000256" key="2">
    <source>
        <dbReference type="ARBA" id="ARBA00007018"/>
    </source>
</evidence>
<feature type="binding site" evidence="6">
    <location>
        <position position="389"/>
    </location>
    <ligand>
        <name>Zn(2+)</name>
        <dbReference type="ChEBI" id="CHEBI:29105"/>
    </ligand>
</feature>
<reference evidence="9" key="1">
    <citation type="submission" date="2019-03" db="EMBL/GenBank/DDBJ databases">
        <title>Genome sequencing and reference-guided assembly of Black Bengal Goat (Capra hircus).</title>
        <authorList>
            <person name="Siddiki A.Z."/>
            <person name="Baten A."/>
            <person name="Billah M."/>
            <person name="Alam M.A.U."/>
            <person name="Shawrob K.S.M."/>
            <person name="Saha S."/>
            <person name="Chowdhury M."/>
            <person name="Rahman A.H."/>
            <person name="Stear M."/>
            <person name="Miah G."/>
            <person name="Das G.B."/>
            <person name="Hossain M.M."/>
            <person name="Kumkum M."/>
            <person name="Islam M.S."/>
            <person name="Mollah A.M."/>
            <person name="Ahsan A."/>
            <person name="Tusar F."/>
            <person name="Khan M.K.I."/>
        </authorList>
    </citation>
    <scope>NUCLEOTIDE SEQUENCE [LARGE SCALE GENOMIC DNA]</scope>
</reference>
<evidence type="ECO:0000256" key="6">
    <source>
        <dbReference type="PIRSR" id="PIRSR604254-1"/>
    </source>
</evidence>
<keyword evidence="3 8" id="KW-0812">Transmembrane</keyword>
<name>A0A8C2NG24_CAPHI</name>
<comment type="similarity">
    <text evidence="2">Belongs to the ADIPOR family.</text>
</comment>
<evidence type="ECO:0000256" key="8">
    <source>
        <dbReference type="SAM" id="Phobius"/>
    </source>
</evidence>
<dbReference type="AlphaFoldDB" id="A0A8C2NG24"/>
<dbReference type="GO" id="GO:0016020">
    <property type="term" value="C:membrane"/>
    <property type="evidence" value="ECO:0007669"/>
    <property type="project" value="UniProtKB-SubCell"/>
</dbReference>
<dbReference type="GO" id="GO:0046872">
    <property type="term" value="F:metal ion binding"/>
    <property type="evidence" value="ECO:0007669"/>
    <property type="project" value="UniProtKB-KW"/>
</dbReference>
<feature type="binding site" evidence="6">
    <location>
        <position position="385"/>
    </location>
    <ligand>
        <name>Zn(2+)</name>
        <dbReference type="ChEBI" id="CHEBI:29105"/>
    </ligand>
</feature>
<feature type="compositionally biased region" description="Basic and acidic residues" evidence="7">
    <location>
        <begin position="71"/>
        <end position="102"/>
    </location>
</feature>
<dbReference type="Pfam" id="PF03006">
    <property type="entry name" value="HlyIII"/>
    <property type="match status" value="1"/>
</dbReference>
<dbReference type="GO" id="GO:0038023">
    <property type="term" value="F:signaling receptor activity"/>
    <property type="evidence" value="ECO:0007669"/>
    <property type="project" value="TreeGrafter"/>
</dbReference>
<evidence type="ECO:0000256" key="5">
    <source>
        <dbReference type="ARBA" id="ARBA00023136"/>
    </source>
</evidence>
<proteinExistence type="inferred from homology"/>
<sequence length="472" mass="51052">GPECVRRRHRVGKAAAAGRGVGLGWKVLAWRGGRGVLFSLLPPWWPSPSTCAKECAWERRPGRRAGQRSRGHPEAAHRSEAEGRRAQEGQGPEHPRGCECSRQRAKLPPIPCPTSGHLVSPRILLKLPEFSVLSLGTGGQGAFWRRQRRRRRCAWALSVLSSVNVEVPGHHAQSQAAPTPSSPPGPQGVLGRWYHVWLPPPHQLGLGLCPQLFPDDQRDRQHLDSLPAHLVLPVAPPGAGGRPGLPVGALPLAAARLPAARLPLPVCIVLRAHLQLHVAPRASHLLLPGLRCAQPLQPGFPELESPGLSKILRSAAFVYPFLFDNLPLFYRLGLCWGRGHSCGQEALSTSHGYHLFCALLTGFLFASHLPERLAPGRFDYIGHSHQLFHICAVLGTHFQLEAVLTDMGSRRAWLATQEPPLGLAGTVATLGLAVAGNLLIIAAFTASLFRAPSTCPLLQGSSLEWGTKAKLQ</sequence>
<evidence type="ECO:0000256" key="1">
    <source>
        <dbReference type="ARBA" id="ARBA00004141"/>
    </source>
</evidence>
<keyword evidence="6" id="KW-0479">Metal-binding</keyword>
<protein>
    <recommendedName>
        <fullName evidence="10">Progestin and adipoQ receptor family member 6</fullName>
    </recommendedName>
</protein>
<evidence type="ECO:0000256" key="7">
    <source>
        <dbReference type="SAM" id="MobiDB-lite"/>
    </source>
</evidence>
<evidence type="ECO:0000256" key="4">
    <source>
        <dbReference type="ARBA" id="ARBA00022989"/>
    </source>
</evidence>
<evidence type="ECO:0000256" key="3">
    <source>
        <dbReference type="ARBA" id="ARBA00022692"/>
    </source>
</evidence>
<feature type="transmembrane region" description="Helical" evidence="8">
    <location>
        <begin position="420"/>
        <end position="444"/>
    </location>
</feature>
<keyword evidence="4 8" id="KW-1133">Transmembrane helix</keyword>
<dbReference type="PANTHER" id="PTHR20855">
    <property type="entry name" value="ADIPOR/PROGESTIN RECEPTOR-RELATED"/>
    <property type="match status" value="1"/>
</dbReference>
<reference evidence="9" key="2">
    <citation type="submission" date="2025-08" db="UniProtKB">
        <authorList>
            <consortium name="Ensembl"/>
        </authorList>
    </citation>
    <scope>IDENTIFICATION</scope>
</reference>
<dbReference type="Ensembl" id="ENSCHIT00010006452.1">
    <property type="protein sequence ID" value="ENSCHIP00010004655.1"/>
    <property type="gene ID" value="ENSCHIG00010003298.1"/>
</dbReference>
<dbReference type="PANTHER" id="PTHR20855:SF39">
    <property type="entry name" value="MEMBRANE PROGESTIN RECEPTOR DELTA"/>
    <property type="match status" value="1"/>
</dbReference>
<dbReference type="InterPro" id="IPR004254">
    <property type="entry name" value="AdipoR/HlyIII-related"/>
</dbReference>
<evidence type="ECO:0008006" key="10">
    <source>
        <dbReference type="Google" id="ProtNLM"/>
    </source>
</evidence>
<organism evidence="9">
    <name type="scientific">Capra hircus</name>
    <name type="common">Goat</name>
    <dbReference type="NCBI Taxonomy" id="9925"/>
    <lineage>
        <taxon>Eukaryota</taxon>
        <taxon>Metazoa</taxon>
        <taxon>Chordata</taxon>
        <taxon>Craniata</taxon>
        <taxon>Vertebrata</taxon>
        <taxon>Euteleostomi</taxon>
        <taxon>Mammalia</taxon>
        <taxon>Eutheria</taxon>
        <taxon>Laurasiatheria</taxon>
        <taxon>Artiodactyla</taxon>
        <taxon>Ruminantia</taxon>
        <taxon>Pecora</taxon>
        <taxon>Bovidae</taxon>
        <taxon>Caprinae</taxon>
        <taxon>Capra</taxon>
    </lineage>
</organism>
<evidence type="ECO:0000313" key="9">
    <source>
        <dbReference type="Ensembl" id="ENSCHIP00010004655.1"/>
    </source>
</evidence>
<keyword evidence="6" id="KW-0862">Zinc</keyword>
<keyword evidence="5 8" id="KW-0472">Membrane</keyword>
<comment type="subcellular location">
    <subcellularLocation>
        <location evidence="1">Membrane</location>
        <topology evidence="1">Multi-pass membrane protein</topology>
    </subcellularLocation>
</comment>
<accession>A0A8C2NG24</accession>
<feature type="region of interest" description="Disordered" evidence="7">
    <location>
        <begin position="62"/>
        <end position="102"/>
    </location>
</feature>